<dbReference type="PANTHER" id="PTHR11070:SF45">
    <property type="entry name" value="DNA 3'-5' HELICASE"/>
    <property type="match status" value="1"/>
</dbReference>
<keyword evidence="1 9" id="KW-0547">Nucleotide-binding</keyword>
<keyword evidence="4 9" id="KW-0067">ATP-binding</keyword>
<dbReference type="InterPro" id="IPR000212">
    <property type="entry name" value="DNA_helicase_UvrD/REP"/>
</dbReference>
<gene>
    <name evidence="11" type="ORF">QOZ99_002790</name>
</gene>
<dbReference type="SUPFAM" id="SSF52540">
    <property type="entry name" value="P-loop containing nucleoside triphosphate hydrolases"/>
    <property type="match status" value="1"/>
</dbReference>
<evidence type="ECO:0000256" key="5">
    <source>
        <dbReference type="ARBA" id="ARBA00023235"/>
    </source>
</evidence>
<evidence type="ECO:0000256" key="6">
    <source>
        <dbReference type="ARBA" id="ARBA00034617"/>
    </source>
</evidence>
<dbReference type="PANTHER" id="PTHR11070">
    <property type="entry name" value="UVRD / RECB / PCRA DNA HELICASE FAMILY MEMBER"/>
    <property type="match status" value="1"/>
</dbReference>
<reference evidence="11 12" key="1">
    <citation type="submission" date="2023-07" db="EMBL/GenBank/DDBJ databases">
        <title>Genomic Encyclopedia of Type Strains, Phase IV (KMG-IV): sequencing the most valuable type-strain genomes for metagenomic binning, comparative biology and taxonomic classification.</title>
        <authorList>
            <person name="Goeker M."/>
        </authorList>
    </citation>
    <scope>NUCLEOTIDE SEQUENCE [LARGE SCALE GENOMIC DNA]</scope>
    <source>
        <strain evidence="11 12">DSM 15561</strain>
    </source>
</reference>
<dbReference type="Pfam" id="PF13245">
    <property type="entry name" value="AAA_19"/>
    <property type="match status" value="1"/>
</dbReference>
<evidence type="ECO:0000256" key="3">
    <source>
        <dbReference type="ARBA" id="ARBA00022806"/>
    </source>
</evidence>
<evidence type="ECO:0000256" key="4">
    <source>
        <dbReference type="ARBA" id="ARBA00022840"/>
    </source>
</evidence>
<dbReference type="InterPro" id="IPR027417">
    <property type="entry name" value="P-loop_NTPase"/>
</dbReference>
<dbReference type="Gene3D" id="3.40.50.300">
    <property type="entry name" value="P-loop containing nucleotide triphosphate hydrolases"/>
    <property type="match status" value="2"/>
</dbReference>
<feature type="binding site" evidence="9">
    <location>
        <begin position="256"/>
        <end position="263"/>
    </location>
    <ligand>
        <name>ATP</name>
        <dbReference type="ChEBI" id="CHEBI:30616"/>
    </ligand>
</feature>
<dbReference type="EMBL" id="JAUSVR010000008">
    <property type="protein sequence ID" value="MDQ0511891.1"/>
    <property type="molecule type" value="Genomic_DNA"/>
</dbReference>
<keyword evidence="5" id="KW-0413">Isomerase</keyword>
<dbReference type="Pfam" id="PF13361">
    <property type="entry name" value="UvrD_C"/>
    <property type="match status" value="1"/>
</dbReference>
<dbReference type="EC" id="5.6.2.4" evidence="7"/>
<protein>
    <recommendedName>
        <fullName evidence="7">DNA 3'-5' helicase</fullName>
        <ecNumber evidence="7">5.6.2.4</ecNumber>
    </recommendedName>
</protein>
<dbReference type="RefSeq" id="WP_306890578.1">
    <property type="nucleotide sequence ID" value="NZ_JAUSVR010000008.1"/>
</dbReference>
<dbReference type="PROSITE" id="PS51198">
    <property type="entry name" value="UVRD_HELICASE_ATP_BIND"/>
    <property type="match status" value="1"/>
</dbReference>
<evidence type="ECO:0000256" key="8">
    <source>
        <dbReference type="ARBA" id="ARBA00048988"/>
    </source>
</evidence>
<evidence type="ECO:0000256" key="1">
    <source>
        <dbReference type="ARBA" id="ARBA00022741"/>
    </source>
</evidence>
<dbReference type="Gene3D" id="3.30.2310.20">
    <property type="entry name" value="RelE-like"/>
    <property type="match status" value="1"/>
</dbReference>
<feature type="domain" description="UvrD-like helicase ATP-binding" evidence="10">
    <location>
        <begin position="235"/>
        <end position="527"/>
    </location>
</feature>
<keyword evidence="12" id="KW-1185">Reference proteome</keyword>
<evidence type="ECO:0000256" key="2">
    <source>
        <dbReference type="ARBA" id="ARBA00022801"/>
    </source>
</evidence>
<name>A0ABU0LT71_9HYPH</name>
<evidence type="ECO:0000313" key="11">
    <source>
        <dbReference type="EMBL" id="MDQ0511891.1"/>
    </source>
</evidence>
<sequence length="696" mass="75831">MTLLYASTFTKALGRLSAAEQKQVKIATVDLALDPTGNGLQLHRVEAAPGFWTARVSQDIRLVLHRDGGRTLIAYVDHHDEAYRWASRRRLVPHERTGAMQFVEIVERTEESPLAPLRTDRPQEAAAALPPGRPFAVLTDDQLLDIGVPRDWLDAVRAADTASVDGLFARLPDEAAEALLDIATGGRLEDHIAVRAPVGADPYAHPDAQRRFRIVEGLEELKAALDAPFAQWAVFLHPTQRALVGKAWNGPARISGSAGTGKTIVALHRALHLARQPGAHVLLTSFSQSLAEALQRKVDVLADAAPELRGRVTVRALDPVALALFETWSGPARIASRDDVRMAVDAARKAGHGDGHSAAFLIEEWEDVVDAWQIGDAAGYALVPRPGRKTRLGLKQREAAWTAFAFVREHLARAGLVTWPDIYARLTRQLLEGEAREERAFGERAFGERAFPCTHLVVDEAQDLSVAQVRFLAAAGRARPDALFLTGDLGQRIFKLPFSWAKLGLDIRGRSQVLKVCYRTSHQIRSLADRLLMSTLIDQDGVSESRRGTVSVFDGPEPIVRLFNDVAGEVAAVGTWIRDGVAGGIKAEELAILVRGAGQLARAEAARRAAGAEVAILAMHDAKGLEFRAVAVMALDEDVLPDPQRLKDVGDMADLEAIQEAERHLLYVAATRARDRLLLSGLAPGSEFLDDVRVSM</sequence>
<evidence type="ECO:0000256" key="7">
    <source>
        <dbReference type="ARBA" id="ARBA00034808"/>
    </source>
</evidence>
<dbReference type="SUPFAM" id="SSF143011">
    <property type="entry name" value="RelE-like"/>
    <property type="match status" value="1"/>
</dbReference>
<comment type="caution">
    <text evidence="11">The sequence shown here is derived from an EMBL/GenBank/DDBJ whole genome shotgun (WGS) entry which is preliminary data.</text>
</comment>
<keyword evidence="3 9" id="KW-0347">Helicase</keyword>
<dbReference type="InterPro" id="IPR014016">
    <property type="entry name" value="UvrD-like_ATP-bd"/>
</dbReference>
<evidence type="ECO:0000313" key="12">
    <source>
        <dbReference type="Proteomes" id="UP001235094"/>
    </source>
</evidence>
<comment type="catalytic activity">
    <reaction evidence="8">
        <text>ATP + H2O = ADP + phosphate + H(+)</text>
        <dbReference type="Rhea" id="RHEA:13065"/>
        <dbReference type="ChEBI" id="CHEBI:15377"/>
        <dbReference type="ChEBI" id="CHEBI:15378"/>
        <dbReference type="ChEBI" id="CHEBI:30616"/>
        <dbReference type="ChEBI" id="CHEBI:43474"/>
        <dbReference type="ChEBI" id="CHEBI:456216"/>
        <dbReference type="EC" id="5.6.2.4"/>
    </reaction>
</comment>
<dbReference type="InterPro" id="IPR035093">
    <property type="entry name" value="RelE/ParE_toxin_dom_sf"/>
</dbReference>
<dbReference type="InterPro" id="IPR014017">
    <property type="entry name" value="DNA_helicase_UvrD-like_C"/>
</dbReference>
<comment type="catalytic activity">
    <reaction evidence="6">
        <text>Couples ATP hydrolysis with the unwinding of duplex DNA by translocating in the 3'-5' direction.</text>
        <dbReference type="EC" id="5.6.2.4"/>
    </reaction>
</comment>
<evidence type="ECO:0000256" key="9">
    <source>
        <dbReference type="PROSITE-ProRule" id="PRU00560"/>
    </source>
</evidence>
<evidence type="ECO:0000259" key="10">
    <source>
        <dbReference type="PROSITE" id="PS51198"/>
    </source>
</evidence>
<accession>A0ABU0LT71</accession>
<organism evidence="11 12">
    <name type="scientific">Ancylobacter amanitiformis</name>
    <dbReference type="NCBI Taxonomy" id="217069"/>
    <lineage>
        <taxon>Bacteria</taxon>
        <taxon>Pseudomonadati</taxon>
        <taxon>Pseudomonadota</taxon>
        <taxon>Alphaproteobacteria</taxon>
        <taxon>Hyphomicrobiales</taxon>
        <taxon>Xanthobacteraceae</taxon>
        <taxon>Ancylobacter</taxon>
    </lineage>
</organism>
<proteinExistence type="predicted"/>
<dbReference type="Proteomes" id="UP001235094">
    <property type="component" value="Unassembled WGS sequence"/>
</dbReference>
<keyword evidence="2 9" id="KW-0378">Hydrolase</keyword>